<comment type="caution">
    <text evidence="1">The sequence shown here is derived from an EMBL/GenBank/DDBJ whole genome shotgun (WGS) entry which is preliminary data.</text>
</comment>
<dbReference type="Proteomes" id="UP000658656">
    <property type="component" value="Unassembled WGS sequence"/>
</dbReference>
<reference evidence="1" key="1">
    <citation type="journal article" date="2014" name="Int. J. Syst. Evol. Microbiol.">
        <title>Complete genome sequence of Corynebacterium casei LMG S-19264T (=DSM 44701T), isolated from a smear-ripened cheese.</title>
        <authorList>
            <consortium name="US DOE Joint Genome Institute (JGI-PGF)"/>
            <person name="Walter F."/>
            <person name="Albersmeier A."/>
            <person name="Kalinowski J."/>
            <person name="Ruckert C."/>
        </authorList>
    </citation>
    <scope>NUCLEOTIDE SEQUENCE</scope>
    <source>
        <strain evidence="1">CGMCC 4.7679</strain>
    </source>
</reference>
<evidence type="ECO:0000313" key="2">
    <source>
        <dbReference type="Proteomes" id="UP000658656"/>
    </source>
</evidence>
<dbReference type="RefSeq" id="WP_145932573.1">
    <property type="nucleotide sequence ID" value="NZ_BNAV01000013.1"/>
</dbReference>
<accession>A0A8H9J5E7</accession>
<name>A0A8H9J5E7_9PSEU</name>
<dbReference type="AlphaFoldDB" id="A0A8H9J5E7"/>
<proteinExistence type="predicted"/>
<organism evidence="1 2">
    <name type="scientific">Amycolatopsis bartoniae</name>
    <dbReference type="NCBI Taxonomy" id="941986"/>
    <lineage>
        <taxon>Bacteria</taxon>
        <taxon>Bacillati</taxon>
        <taxon>Actinomycetota</taxon>
        <taxon>Actinomycetes</taxon>
        <taxon>Pseudonocardiales</taxon>
        <taxon>Pseudonocardiaceae</taxon>
        <taxon>Amycolatopsis</taxon>
    </lineage>
</organism>
<evidence type="ECO:0000313" key="1">
    <source>
        <dbReference type="EMBL" id="GHF79739.1"/>
    </source>
</evidence>
<keyword evidence="2" id="KW-1185">Reference proteome</keyword>
<dbReference type="EMBL" id="BNAV01000013">
    <property type="protein sequence ID" value="GHF79739.1"/>
    <property type="molecule type" value="Genomic_DNA"/>
</dbReference>
<dbReference type="OrthoDB" id="4523516at2"/>
<sequence>MALEGNPKALIETIDGVLVRSFGVHPDRDHDEVCALATTGYVVSCWRNTVLEDIHAGGFVSTARRGSYARDGIPDRDMARLNVATWLQIRPHVHPTGIDVMAVRDLLRDKKRTITMSANTFTCGDLFAGTWTKLVWHLNEGAWLPVHLADRMFDGDEAAAMRYYAVCGGNYASHWFGNPWWEVAITAWAEQNPPARAEDLTLALHAPNQLDDDAIRWLMNANYDRSFRDAITTWKLDRGVDQADLAAGLWFPPGVPELPKYLL</sequence>
<gene>
    <name evidence="1" type="ORF">GCM10017566_62420</name>
</gene>
<reference evidence="1" key="2">
    <citation type="submission" date="2020-09" db="EMBL/GenBank/DDBJ databases">
        <authorList>
            <person name="Sun Q."/>
            <person name="Zhou Y."/>
        </authorList>
    </citation>
    <scope>NUCLEOTIDE SEQUENCE</scope>
    <source>
        <strain evidence="1">CGMCC 4.7679</strain>
    </source>
</reference>
<protein>
    <submittedName>
        <fullName evidence="1">Uncharacterized protein</fullName>
    </submittedName>
</protein>